<dbReference type="SUPFAM" id="SSF54897">
    <property type="entry name" value="Protease propeptides/inhibitors"/>
    <property type="match status" value="1"/>
</dbReference>
<evidence type="ECO:0000256" key="2">
    <source>
        <dbReference type="ARBA" id="ARBA00022670"/>
    </source>
</evidence>
<comment type="cofactor">
    <cofactor evidence="1">
        <name>Ca(2+)</name>
        <dbReference type="ChEBI" id="CHEBI:29108"/>
    </cofactor>
</comment>
<dbReference type="PANTHER" id="PTHR14218">
    <property type="entry name" value="PROTEASE S8 TRIPEPTIDYL PEPTIDASE I CLN2"/>
    <property type="match status" value="1"/>
</dbReference>
<evidence type="ECO:0000256" key="4">
    <source>
        <dbReference type="ARBA" id="ARBA00022801"/>
    </source>
</evidence>
<evidence type="ECO:0000259" key="8">
    <source>
        <dbReference type="PROSITE" id="PS51695"/>
    </source>
</evidence>
<dbReference type="Gene3D" id="3.40.50.200">
    <property type="entry name" value="Peptidase S8/S53 domain"/>
    <property type="match status" value="1"/>
</dbReference>
<keyword evidence="7" id="KW-0865">Zymogen</keyword>
<dbReference type="InterPro" id="IPR050819">
    <property type="entry name" value="Tripeptidyl-peptidase_I"/>
</dbReference>
<keyword evidence="4" id="KW-0378">Hydrolase</keyword>
<evidence type="ECO:0000313" key="9">
    <source>
        <dbReference type="EMBL" id="AUW95072.1"/>
    </source>
</evidence>
<keyword evidence="3" id="KW-0479">Metal-binding</keyword>
<dbReference type="Proteomes" id="UP000325292">
    <property type="component" value="Chromosome"/>
</dbReference>
<dbReference type="Pfam" id="PF00082">
    <property type="entry name" value="Peptidase_S8"/>
    <property type="match status" value="1"/>
</dbReference>
<name>A0ABM6RUJ4_9FIRM</name>
<evidence type="ECO:0000256" key="3">
    <source>
        <dbReference type="ARBA" id="ARBA00022723"/>
    </source>
</evidence>
<dbReference type="PANTHER" id="PTHR14218:SF15">
    <property type="entry name" value="TRIPEPTIDYL-PEPTIDASE 1"/>
    <property type="match status" value="1"/>
</dbReference>
<dbReference type="SUPFAM" id="SSF52743">
    <property type="entry name" value="Subtilisin-like"/>
    <property type="match status" value="1"/>
</dbReference>
<dbReference type="EMBL" id="CP019454">
    <property type="protein sequence ID" value="AUW95072.1"/>
    <property type="molecule type" value="Genomic_DNA"/>
</dbReference>
<evidence type="ECO:0000256" key="1">
    <source>
        <dbReference type="ARBA" id="ARBA00001913"/>
    </source>
</evidence>
<dbReference type="InterPro" id="IPR015366">
    <property type="entry name" value="S53_propep"/>
</dbReference>
<proteinExistence type="predicted"/>
<reference evidence="9 10" key="1">
    <citation type="journal article" date="2019" name="Sci. Rep.">
        <title>Sulfobacillus thermotolerans: new insights into resistance and metabolic capacities of acidophilic chemolithotrophs.</title>
        <authorList>
            <person name="Panyushkina A.E."/>
            <person name="Babenko V.V."/>
            <person name="Nikitina A.S."/>
            <person name="Selezneva O.V."/>
            <person name="Tsaplina I.A."/>
            <person name="Letarova M.A."/>
            <person name="Kostryukova E.S."/>
            <person name="Letarov A.V."/>
        </authorList>
    </citation>
    <scope>NUCLEOTIDE SEQUENCE [LARGE SCALE GENOMIC DNA]</scope>
    <source>
        <strain evidence="9 10">Kr1</strain>
    </source>
</reference>
<accession>A0ABM6RUJ4</accession>
<dbReference type="PROSITE" id="PS51695">
    <property type="entry name" value="SEDOLISIN"/>
    <property type="match status" value="1"/>
</dbReference>
<dbReference type="InterPro" id="IPR000209">
    <property type="entry name" value="Peptidase_S8/S53_dom"/>
</dbReference>
<evidence type="ECO:0000256" key="7">
    <source>
        <dbReference type="ARBA" id="ARBA00023145"/>
    </source>
</evidence>
<keyword evidence="5" id="KW-0720">Serine protease</keyword>
<evidence type="ECO:0000256" key="6">
    <source>
        <dbReference type="ARBA" id="ARBA00022837"/>
    </source>
</evidence>
<keyword evidence="2" id="KW-0645">Protease</keyword>
<sequence length="524" mass="55822">MPQILREVPGHIVPGESLASYHDRLDPQRTVEFAMVWRSADEAGLEARLLSGRPLTREELVQDYGWDAFVKEAAVRWLTTEGVHVTHDSAFITWLEGSMAAIETTLQVRFVESGGKFMIAQEPRVPQWLSPAIIGFVGLENVSQLYPGFRSPSRVDALANNGQGFFPMDIQTAYQFPPSDGTGLTIGLLEFSNGYNVEDVGGFWSQFGIPAPSLTFVSVDGTPNDGGVNPWDLEATLDIEWSGAMAPGASLVVYEASAGNQDAAFALSVLKALEYARNDTVNHPNILSISYGDGETRFPIATMHAWDSVVRNSAAIGMTVFVASGDEGAYGLRGPGRPICHVDAPANCPHVVAVGGTHLVVNAAGQIAQETGWTDTNNNGASGGGISQIFPVPSYQEGIRLPVKPGYKRGRGVPDVALNADPDTGYAVLFQGAWTIVGGTSVASPIWAALFARIAQEGLVANRTVLGYVNPRLYVLGPTPAFRPITQGNNSYAGVVGYECTPGWNAVTGWGSPVGEQLAQGLLC</sequence>
<dbReference type="InterPro" id="IPR036852">
    <property type="entry name" value="Peptidase_S8/S53_dom_sf"/>
</dbReference>
<organism evidence="9 10">
    <name type="scientific">Sulfobacillus thermotolerans</name>
    <dbReference type="NCBI Taxonomy" id="338644"/>
    <lineage>
        <taxon>Bacteria</taxon>
        <taxon>Bacillati</taxon>
        <taxon>Bacillota</taxon>
        <taxon>Clostridia</taxon>
        <taxon>Eubacteriales</taxon>
        <taxon>Clostridiales Family XVII. Incertae Sedis</taxon>
        <taxon>Sulfobacillus</taxon>
    </lineage>
</organism>
<evidence type="ECO:0000256" key="5">
    <source>
        <dbReference type="ARBA" id="ARBA00022825"/>
    </source>
</evidence>
<evidence type="ECO:0000313" key="10">
    <source>
        <dbReference type="Proteomes" id="UP000325292"/>
    </source>
</evidence>
<dbReference type="CDD" id="cd04056">
    <property type="entry name" value="Peptidases_S53"/>
    <property type="match status" value="1"/>
</dbReference>
<dbReference type="SMART" id="SM00944">
    <property type="entry name" value="Pro-kuma_activ"/>
    <property type="match status" value="1"/>
</dbReference>
<protein>
    <submittedName>
        <fullName evidence="9">Peptidase</fullName>
    </submittedName>
</protein>
<dbReference type="InterPro" id="IPR030400">
    <property type="entry name" value="Sedolisin_dom"/>
</dbReference>
<gene>
    <name evidence="9" type="ORF">BXT84_14850</name>
</gene>
<keyword evidence="10" id="KW-1185">Reference proteome</keyword>
<feature type="domain" description="Peptidase S53" evidence="8">
    <location>
        <begin position="164"/>
        <end position="524"/>
    </location>
</feature>
<keyword evidence="6" id="KW-0106">Calcium</keyword>